<gene>
    <name evidence="1" type="ORF">METZ01_LOCUS315453</name>
</gene>
<evidence type="ECO:0000313" key="1">
    <source>
        <dbReference type="EMBL" id="SVC62599.1"/>
    </source>
</evidence>
<dbReference type="EMBL" id="UINC01101635">
    <property type="protein sequence ID" value="SVC62599.1"/>
    <property type="molecule type" value="Genomic_DNA"/>
</dbReference>
<organism evidence="1">
    <name type="scientific">marine metagenome</name>
    <dbReference type="NCBI Taxonomy" id="408172"/>
    <lineage>
        <taxon>unclassified sequences</taxon>
        <taxon>metagenomes</taxon>
        <taxon>ecological metagenomes</taxon>
    </lineage>
</organism>
<name>A0A382NN10_9ZZZZ</name>
<dbReference type="AlphaFoldDB" id="A0A382NN10"/>
<proteinExistence type="predicted"/>
<sequence>MDSDIKTHLAYILNQFRTGRLTEDDIQHALDLASDNTKTQSLLYIQTGATHPHSAVMGISIYEEGKDSDGIDEAGNMLYKSLKEALDDGWRIIKFPEMVLAMDEQNTYGLGYEFILERWR</sequence>
<accession>A0A382NN10</accession>
<protein>
    <submittedName>
        <fullName evidence="1">Uncharacterized protein</fullName>
    </submittedName>
</protein>
<reference evidence="1" key="1">
    <citation type="submission" date="2018-05" db="EMBL/GenBank/DDBJ databases">
        <authorList>
            <person name="Lanie J.A."/>
            <person name="Ng W.-L."/>
            <person name="Kazmierczak K.M."/>
            <person name="Andrzejewski T.M."/>
            <person name="Davidsen T.M."/>
            <person name="Wayne K.J."/>
            <person name="Tettelin H."/>
            <person name="Glass J.I."/>
            <person name="Rusch D."/>
            <person name="Podicherti R."/>
            <person name="Tsui H.-C.T."/>
            <person name="Winkler M.E."/>
        </authorList>
    </citation>
    <scope>NUCLEOTIDE SEQUENCE</scope>
</reference>